<keyword evidence="1" id="KW-0472">Membrane</keyword>
<dbReference type="RefSeq" id="WP_290401301.1">
    <property type="nucleotide sequence ID" value="NZ_JAUHLN010000004.1"/>
</dbReference>
<comment type="caution">
    <text evidence="2">The sequence shown here is derived from an EMBL/GenBank/DDBJ whole genome shotgun (WGS) entry which is preliminary data.</text>
</comment>
<keyword evidence="1" id="KW-1133">Transmembrane helix</keyword>
<evidence type="ECO:0000256" key="1">
    <source>
        <dbReference type="SAM" id="Phobius"/>
    </source>
</evidence>
<organism evidence="2 3">
    <name type="scientific">Fictibacillus terranigra</name>
    <dbReference type="NCBI Taxonomy" id="3058424"/>
    <lineage>
        <taxon>Bacteria</taxon>
        <taxon>Bacillati</taxon>
        <taxon>Bacillota</taxon>
        <taxon>Bacilli</taxon>
        <taxon>Bacillales</taxon>
        <taxon>Fictibacillaceae</taxon>
        <taxon>Fictibacillus</taxon>
    </lineage>
</organism>
<dbReference type="EMBL" id="JAUHLN010000004">
    <property type="protein sequence ID" value="MDN4075203.1"/>
    <property type="molecule type" value="Genomic_DNA"/>
</dbReference>
<accession>A0ABT8EBB8</accession>
<evidence type="ECO:0000313" key="3">
    <source>
        <dbReference type="Proteomes" id="UP001168694"/>
    </source>
</evidence>
<proteinExistence type="predicted"/>
<dbReference type="Proteomes" id="UP001168694">
    <property type="component" value="Unassembled WGS sequence"/>
</dbReference>
<keyword evidence="3" id="KW-1185">Reference proteome</keyword>
<feature type="transmembrane region" description="Helical" evidence="1">
    <location>
        <begin position="12"/>
        <end position="36"/>
    </location>
</feature>
<name>A0ABT8EBB8_9BACL</name>
<protein>
    <recommendedName>
        <fullName evidence="4">DUF4083 domain-containing protein</fullName>
    </recommendedName>
</protein>
<evidence type="ECO:0000313" key="2">
    <source>
        <dbReference type="EMBL" id="MDN4075203.1"/>
    </source>
</evidence>
<evidence type="ECO:0008006" key="4">
    <source>
        <dbReference type="Google" id="ProtNLM"/>
    </source>
</evidence>
<keyword evidence="1" id="KW-0812">Transmembrane</keyword>
<sequence length="75" mass="8835">MRNDPFDAVGMFFGLFGILYVLVALFMVVLTIVFIFKAMGFMKRKNEADRLTNERLERLIQLQSKQEIDPYKVQE</sequence>
<reference evidence="2" key="1">
    <citation type="submission" date="2023-06" db="EMBL/GenBank/DDBJ databases">
        <title>Draft Genome Sequences of Representative Paenibacillus Polymyxa, Bacillus cereus, Fictibacillus sp., and Brevibacillus agri Strains Isolated from Amazonian Dark Earth.</title>
        <authorList>
            <person name="Pellegrinetti T.A."/>
            <person name="Cunha I.C.M."/>
            <person name="Chaves M.G."/>
            <person name="Freitas A.S."/>
            <person name="Silva A.V.R."/>
            <person name="Tsai S.M."/>
            <person name="Mendes L.W."/>
        </authorList>
    </citation>
    <scope>NUCLEOTIDE SEQUENCE</scope>
    <source>
        <strain evidence="2">CENA-BCM004</strain>
    </source>
</reference>
<gene>
    <name evidence="2" type="ORF">QYF49_19720</name>
</gene>